<feature type="region of interest" description="Disordered" evidence="1">
    <location>
        <begin position="401"/>
        <end position="477"/>
    </location>
</feature>
<feature type="compositionally biased region" description="Basic and acidic residues" evidence="1">
    <location>
        <begin position="118"/>
        <end position="127"/>
    </location>
</feature>
<reference evidence="3" key="1">
    <citation type="journal article" date="2016" name="Nat. Commun.">
        <title>The Gonium pectorale genome demonstrates co-option of cell cycle regulation during the evolution of multicellularity.</title>
        <authorList>
            <person name="Hanschen E.R."/>
            <person name="Marriage T.N."/>
            <person name="Ferris P.J."/>
            <person name="Hamaji T."/>
            <person name="Toyoda A."/>
            <person name="Fujiyama A."/>
            <person name="Neme R."/>
            <person name="Noguchi H."/>
            <person name="Minakuchi Y."/>
            <person name="Suzuki M."/>
            <person name="Kawai-Toyooka H."/>
            <person name="Smith D.R."/>
            <person name="Sparks H."/>
            <person name="Anderson J."/>
            <person name="Bakaric R."/>
            <person name="Luria V."/>
            <person name="Karger A."/>
            <person name="Kirschner M.W."/>
            <person name="Durand P.M."/>
            <person name="Michod R.E."/>
            <person name="Nozaki H."/>
            <person name="Olson B.J."/>
        </authorList>
    </citation>
    <scope>NUCLEOTIDE SEQUENCE [LARGE SCALE GENOMIC DNA]</scope>
    <source>
        <strain evidence="3">NIES-2863</strain>
    </source>
</reference>
<feature type="compositionally biased region" description="Gly residues" evidence="1">
    <location>
        <begin position="204"/>
        <end position="213"/>
    </location>
</feature>
<dbReference type="Proteomes" id="UP000075714">
    <property type="component" value="Unassembled WGS sequence"/>
</dbReference>
<evidence type="ECO:0000313" key="2">
    <source>
        <dbReference type="EMBL" id="KXZ52604.1"/>
    </source>
</evidence>
<organism evidence="2 3">
    <name type="scientific">Gonium pectorale</name>
    <name type="common">Green alga</name>
    <dbReference type="NCBI Taxonomy" id="33097"/>
    <lineage>
        <taxon>Eukaryota</taxon>
        <taxon>Viridiplantae</taxon>
        <taxon>Chlorophyta</taxon>
        <taxon>core chlorophytes</taxon>
        <taxon>Chlorophyceae</taxon>
        <taxon>CS clade</taxon>
        <taxon>Chlamydomonadales</taxon>
        <taxon>Volvocaceae</taxon>
        <taxon>Gonium</taxon>
    </lineage>
</organism>
<feature type="compositionally biased region" description="Polar residues" evidence="1">
    <location>
        <begin position="74"/>
        <end position="93"/>
    </location>
</feature>
<dbReference type="EMBL" id="LSYV01000010">
    <property type="protein sequence ID" value="KXZ52604.1"/>
    <property type="molecule type" value="Genomic_DNA"/>
</dbReference>
<evidence type="ECO:0000256" key="1">
    <source>
        <dbReference type="SAM" id="MobiDB-lite"/>
    </source>
</evidence>
<keyword evidence="3" id="KW-1185">Reference proteome</keyword>
<feature type="region of interest" description="Disordered" evidence="1">
    <location>
        <begin position="50"/>
        <end position="213"/>
    </location>
</feature>
<gene>
    <name evidence="2" type="ORF">GPECTOR_9g649</name>
</gene>
<feature type="compositionally biased region" description="Basic and acidic residues" evidence="1">
    <location>
        <begin position="50"/>
        <end position="61"/>
    </location>
</feature>
<dbReference type="OrthoDB" id="541286at2759"/>
<feature type="compositionally biased region" description="Gly residues" evidence="1">
    <location>
        <begin position="428"/>
        <end position="437"/>
    </location>
</feature>
<protein>
    <submittedName>
        <fullName evidence="2">Uncharacterized protein</fullName>
    </submittedName>
</protein>
<comment type="caution">
    <text evidence="2">The sequence shown here is derived from an EMBL/GenBank/DDBJ whole genome shotgun (WGS) entry which is preliminary data.</text>
</comment>
<feature type="compositionally biased region" description="Low complexity" evidence="1">
    <location>
        <begin position="94"/>
        <end position="105"/>
    </location>
</feature>
<dbReference type="AlphaFoldDB" id="A0A150GS53"/>
<name>A0A150GS53_GONPE</name>
<evidence type="ECO:0000313" key="3">
    <source>
        <dbReference type="Proteomes" id="UP000075714"/>
    </source>
</evidence>
<feature type="compositionally biased region" description="Low complexity" evidence="1">
    <location>
        <begin position="138"/>
        <end position="150"/>
    </location>
</feature>
<sequence length="666" mass="71386">MASSTQGPVPALGDTFKKPLFGTELESWLERATPAERERFERVFESIRSITESKKSPDAHHHFVQATMEKLKQHGSSAATPSTSQNSRTSSGRTAPVGGPTVPAAGGAGWTYTSTRSARHDRPETRIGARPASPVKQPRPQAQPASPSHAPDAEWERPLSAPGQGAGKATDREAALTQAATRRRAISFGYGGSGAASPEPGPGPTGSIGTGRGTGFVPISPHVTNYQESYNLRSCYPEVYDKAMADTKIDPADNKTFQSEWGDSLKAAADECSKLYMRTTYNSTNDEVVRYRTDAEAIREREFFKWMLRQKSFYGDLLSKASAKDLEALMHAASDEQRREILEALRSAHAVADPCFDRTRSHSQAVHCEMRRLEETQPLSRLQMNTKLRIMGALEVVAQRKGGAGGSGRRPATATPVTLSVDDEPDGAAGGAAGSGGSRDRSLKPSARRPATAGAALLARASSVPRPPVPHGEKHSMFRSKAPLTWPSGQVGPSLSTYVEDFGGAKIGAGHARPNSALWRVQPIKPVDASTPYGAVNPHTAAAPLRGAYPVPEGFLHSGLSTFPPPQGMTTNRAEFAPRDTSDLVAQLRAATALAENGRKTLERSTLPLGPKTGVNLIPSAKWVSENHDEYVQHQVDHREPFQRAEAMRTMFSGPTASAGKVAGAR</sequence>
<accession>A0A150GS53</accession>
<proteinExistence type="predicted"/>
<feature type="compositionally biased region" description="Low complexity" evidence="1">
    <location>
        <begin position="448"/>
        <end position="463"/>
    </location>
</feature>